<dbReference type="EMBL" id="LT669839">
    <property type="protein sequence ID" value="SHD78049.1"/>
    <property type="molecule type" value="Genomic_DNA"/>
</dbReference>
<reference evidence="1 2" key="1">
    <citation type="submission" date="2016-11" db="EMBL/GenBank/DDBJ databases">
        <authorList>
            <person name="Manzoor S."/>
        </authorList>
    </citation>
    <scope>NUCLEOTIDE SEQUENCE [LARGE SCALE GENOMIC DNA]</scope>
    <source>
        <strain evidence="1">Clostridium ultunense strain Esp</strain>
    </source>
</reference>
<dbReference type="AlphaFoldDB" id="M1ZF22"/>
<evidence type="ECO:0000313" key="2">
    <source>
        <dbReference type="Proteomes" id="UP000245423"/>
    </source>
</evidence>
<accession>M1ZF22</accession>
<proteinExistence type="predicted"/>
<dbReference type="PROSITE" id="PS51257">
    <property type="entry name" value="PROKAR_LIPOPROTEIN"/>
    <property type="match status" value="1"/>
</dbReference>
<organism evidence="1 2">
    <name type="scientific">[Clostridium] ultunense Esp</name>
    <dbReference type="NCBI Taxonomy" id="1288971"/>
    <lineage>
        <taxon>Bacteria</taxon>
        <taxon>Bacillati</taxon>
        <taxon>Bacillota</taxon>
        <taxon>Tissierellia</taxon>
        <taxon>Tissierellales</taxon>
        <taxon>Tepidimicrobiaceae</taxon>
        <taxon>Schnuerera</taxon>
    </lineage>
</organism>
<dbReference type="RefSeq" id="WP_005587170.1">
    <property type="nucleotide sequence ID" value="NZ_LT669839.1"/>
</dbReference>
<dbReference type="Proteomes" id="UP000245423">
    <property type="component" value="Chromosome 1"/>
</dbReference>
<evidence type="ECO:0008006" key="3">
    <source>
        <dbReference type="Google" id="ProtNLM"/>
    </source>
</evidence>
<dbReference type="HOGENOM" id="CLU_105847_0_0_9"/>
<name>M1ZF22_9FIRM</name>
<keyword evidence="2" id="KW-1185">Reference proteome</keyword>
<gene>
    <name evidence="1" type="ORF">CUESP1_2711</name>
</gene>
<evidence type="ECO:0000313" key="1">
    <source>
        <dbReference type="EMBL" id="SHD78049.1"/>
    </source>
</evidence>
<sequence length="266" mass="30806">MKRSVLFIVMFSIIIFSGCNQKQLETVENNNIPSRNSAKDLLNELANQEFIIQGENLDYNNDQTIIDFGKAFVNLYNGAVAEQEKVSFKKYIANKNLLKFIDKVLELTQRQELQGGHGINYGLINEFKQANLQYIEDNLYYLELPFEFEGSGMSCKMLITAENKSLKIVDFYFGNKDGVDTYATGHPAERDVNNPKLWENKEWVKGVFDKLKVFEEMLENKIELSESNEEDSMNLKEVVNSEVVKEYYFELNVAIIEDALISRLYY</sequence>
<protein>
    <recommendedName>
        <fullName evidence="3">Lipoprotein</fullName>
    </recommendedName>
</protein>